<proteinExistence type="predicted"/>
<feature type="region of interest" description="Disordered" evidence="1">
    <location>
        <begin position="1"/>
        <end position="25"/>
    </location>
</feature>
<dbReference type="EMBL" id="JAQQWI010000018">
    <property type="protein sequence ID" value="KAK8001768.1"/>
    <property type="molecule type" value="Genomic_DNA"/>
</dbReference>
<name>A0ABR1R7R6_9PEZI</name>
<dbReference type="Proteomes" id="UP001396898">
    <property type="component" value="Unassembled WGS sequence"/>
</dbReference>
<organism evidence="2 3">
    <name type="scientific">Apiospora marii</name>
    <dbReference type="NCBI Taxonomy" id="335849"/>
    <lineage>
        <taxon>Eukaryota</taxon>
        <taxon>Fungi</taxon>
        <taxon>Dikarya</taxon>
        <taxon>Ascomycota</taxon>
        <taxon>Pezizomycotina</taxon>
        <taxon>Sordariomycetes</taxon>
        <taxon>Xylariomycetidae</taxon>
        <taxon>Amphisphaeriales</taxon>
        <taxon>Apiosporaceae</taxon>
        <taxon>Apiospora</taxon>
    </lineage>
</organism>
<keyword evidence="3" id="KW-1185">Reference proteome</keyword>
<sequence length="116" mass="13067">MESNGKKPESNAARPAAARPQRSSINPFKEVFEVSMKTIEICEKDFEKKQMEWRDCDDKDLGAAEEKLAASRGRLKESADDAAKVVEGAQGYAGIREESAELMRAVRRVRQQHLKE</sequence>
<gene>
    <name evidence="2" type="ORF">PG991_013990</name>
</gene>
<comment type="caution">
    <text evidence="2">The sequence shown here is derived from an EMBL/GenBank/DDBJ whole genome shotgun (WGS) entry which is preliminary data.</text>
</comment>
<evidence type="ECO:0000256" key="1">
    <source>
        <dbReference type="SAM" id="MobiDB-lite"/>
    </source>
</evidence>
<reference evidence="2 3" key="1">
    <citation type="submission" date="2023-01" db="EMBL/GenBank/DDBJ databases">
        <title>Analysis of 21 Apiospora genomes using comparative genomics revels a genus with tremendous synthesis potential of carbohydrate active enzymes and secondary metabolites.</title>
        <authorList>
            <person name="Sorensen T."/>
        </authorList>
    </citation>
    <scope>NUCLEOTIDE SEQUENCE [LARGE SCALE GENOMIC DNA]</scope>
    <source>
        <strain evidence="2 3">CBS 20057</strain>
    </source>
</reference>
<evidence type="ECO:0000313" key="2">
    <source>
        <dbReference type="EMBL" id="KAK8001768.1"/>
    </source>
</evidence>
<evidence type="ECO:0000313" key="3">
    <source>
        <dbReference type="Proteomes" id="UP001396898"/>
    </source>
</evidence>
<protein>
    <submittedName>
        <fullName evidence="2">Uncharacterized protein</fullName>
    </submittedName>
</protein>
<accession>A0ABR1R7R6</accession>